<accession>A0A879VM81</accession>
<sequence>MDHYLRIMSQADMHKQIVCWRQWPSLKNPTQGSLKTHVLKRWKLSSKQEWIN</sequence>
<organism evidence="2">
    <name type="scientific">Influenza A virus</name>
    <dbReference type="NCBI Taxonomy" id="11320"/>
    <lineage>
        <taxon>Viruses</taxon>
        <taxon>Riboviria</taxon>
        <taxon>Orthornavirae</taxon>
        <taxon>Negarnaviricota</taxon>
        <taxon>Polyploviricotina</taxon>
        <taxon>Insthoviricetes</taxon>
        <taxon>Articulavirales</taxon>
        <taxon>Orthomyxoviridae</taxon>
        <taxon>Alphainfluenzavirus</taxon>
        <taxon>Alphainfluenzavirus influenzae</taxon>
    </lineage>
</organism>
<gene>
    <name evidence="2" type="primary">PB1-F2</name>
</gene>
<dbReference type="EMBL" id="MW375776">
    <property type="protein sequence ID" value="QPZ75141.1"/>
    <property type="molecule type" value="Viral_cRNA"/>
</dbReference>
<reference evidence="2" key="1">
    <citation type="submission" date="2020-12" db="EMBL/GenBank/DDBJ databases">
        <title>Phylogenetic analysis and assessment of Pathogenic potential of avian influenza virus H9N2 in wild waterfowl, wild birds and Lagoon Water, in Tunisia.</title>
        <authorList>
            <person name="Larbi I."/>
            <person name="Ghedira k."/>
            <person name="Tougorti H."/>
            <person name="Rego N."/>
            <person name="Arbi M."/>
            <person name="Naya H."/>
            <person name="Butcher G.D."/>
            <person name="El Behi I."/>
            <person name="Nsiri J."/>
            <person name="Lachheb J."/>
            <person name="Ghram A."/>
        </authorList>
    </citation>
    <scope>NUCLEOTIDE SEQUENCE</scope>
    <source>
        <strain evidence="2">A/gray headed gull/Tunisia/216/2018</strain>
    </source>
</reference>
<proteinExistence type="predicted"/>
<evidence type="ECO:0000256" key="1">
    <source>
        <dbReference type="ARBA" id="ARBA00023200"/>
    </source>
</evidence>
<name>A0A879VM81_9INFA</name>
<keyword evidence="1" id="KW-1035">Host cytoplasm</keyword>
<protein>
    <submittedName>
        <fullName evidence="2">Putative PB1-F2 protein</fullName>
    </submittedName>
</protein>
<dbReference type="Pfam" id="PF11986">
    <property type="entry name" value="PB1-F2"/>
    <property type="match status" value="1"/>
</dbReference>
<dbReference type="InterPro" id="IPR021045">
    <property type="entry name" value="Flu_proapoptotic_PB1-F2"/>
</dbReference>
<evidence type="ECO:0000313" key="2">
    <source>
        <dbReference type="EMBL" id="QPZ75141.1"/>
    </source>
</evidence>